<keyword evidence="1" id="KW-0472">Membrane</keyword>
<dbReference type="Proteomes" id="UP000010959">
    <property type="component" value="Unassembled WGS sequence"/>
</dbReference>
<dbReference type="AlphaFoldDB" id="L7C938"/>
<comment type="caution">
    <text evidence="2">The sequence shown here is derived from an EMBL/GenBank/DDBJ whole genome shotgun (WGS) entry which is preliminary data.</text>
</comment>
<dbReference type="PATRIC" id="fig|993516.3.peg.6153"/>
<dbReference type="NCBIfam" id="TIGR02595">
    <property type="entry name" value="PEP_CTERM"/>
    <property type="match status" value="1"/>
</dbReference>
<reference evidence="2 3" key="1">
    <citation type="journal article" date="2013" name="Mar. Genomics">
        <title>Expression of sulfatases in Rhodopirellula baltica and the diversity of sulfatases in the genus Rhodopirellula.</title>
        <authorList>
            <person name="Wegner C.E."/>
            <person name="Richter-Heitmann T."/>
            <person name="Klindworth A."/>
            <person name="Klockow C."/>
            <person name="Richter M."/>
            <person name="Achstetter T."/>
            <person name="Glockner F.O."/>
            <person name="Harder J."/>
        </authorList>
    </citation>
    <scope>NUCLEOTIDE SEQUENCE [LARGE SCALE GENOMIC DNA]</scope>
    <source>
        <strain evidence="2 3">SWK14</strain>
    </source>
</reference>
<organism evidence="2 3">
    <name type="scientific">Rhodopirellula baltica SWK14</name>
    <dbReference type="NCBI Taxonomy" id="993516"/>
    <lineage>
        <taxon>Bacteria</taxon>
        <taxon>Pseudomonadati</taxon>
        <taxon>Planctomycetota</taxon>
        <taxon>Planctomycetia</taxon>
        <taxon>Pirellulales</taxon>
        <taxon>Pirellulaceae</taxon>
        <taxon>Rhodopirellula</taxon>
    </lineage>
</organism>
<evidence type="ECO:0000256" key="1">
    <source>
        <dbReference type="SAM" id="Phobius"/>
    </source>
</evidence>
<evidence type="ECO:0000313" key="3">
    <source>
        <dbReference type="Proteomes" id="UP000010959"/>
    </source>
</evidence>
<feature type="transmembrane region" description="Helical" evidence="1">
    <location>
        <begin position="50"/>
        <end position="75"/>
    </location>
</feature>
<protein>
    <recommendedName>
        <fullName evidence="4">PEP-CTERM protein-sorting domain-containing protein</fullName>
    </recommendedName>
</protein>
<accession>L7C938</accession>
<dbReference type="InterPro" id="IPR013424">
    <property type="entry name" value="Ice-binding_C"/>
</dbReference>
<dbReference type="EMBL" id="AMWG01000160">
    <property type="protein sequence ID" value="ELP30325.1"/>
    <property type="molecule type" value="Genomic_DNA"/>
</dbReference>
<keyword evidence="1" id="KW-0812">Transmembrane</keyword>
<evidence type="ECO:0000313" key="2">
    <source>
        <dbReference type="EMBL" id="ELP30325.1"/>
    </source>
</evidence>
<evidence type="ECO:0008006" key="4">
    <source>
        <dbReference type="Google" id="ProtNLM"/>
    </source>
</evidence>
<sequence>MFDSGANFTGITDGNGRDLTFELMTGWLNVGPQQPFISEMKLASFQDIGFLANVSAVPEPGGMAVMLVIVVMTGARRCRSKRGRVVKESM</sequence>
<dbReference type="RefSeq" id="WP_007340286.1">
    <property type="nucleotide sequence ID" value="NZ_AMWG01000160.1"/>
</dbReference>
<proteinExistence type="predicted"/>
<name>L7C938_RHOBT</name>
<keyword evidence="1" id="KW-1133">Transmembrane helix</keyword>
<gene>
    <name evidence="2" type="ORF">RBSWK_05741</name>
</gene>